<dbReference type="Proteomes" id="UP000266723">
    <property type="component" value="Unassembled WGS sequence"/>
</dbReference>
<gene>
    <name evidence="1" type="ORF">DY000_02058116</name>
</gene>
<protein>
    <submittedName>
        <fullName evidence="1">Uncharacterized protein</fullName>
    </submittedName>
</protein>
<dbReference type="EMBL" id="QGKV02002055">
    <property type="protein sequence ID" value="KAF3497577.1"/>
    <property type="molecule type" value="Genomic_DNA"/>
</dbReference>
<name>A0ABQ7AI60_BRACR</name>
<evidence type="ECO:0000313" key="1">
    <source>
        <dbReference type="EMBL" id="KAF3497577.1"/>
    </source>
</evidence>
<sequence>MRMGESSPTFDPPQLELLHGGRVERNDGVVIVDCFINEKTEKTRLDEKTRPRREKRKNRIDALLTRVSKTNFKIGYKNPYSRIEPSSLFLLLLKFVDSKFSTQSARVGIVRDGSTNLGRICVSNIERYATLVQPWLISTDLHLWSLSF</sequence>
<accession>A0ABQ7AI60</accession>
<evidence type="ECO:0000313" key="2">
    <source>
        <dbReference type="Proteomes" id="UP000266723"/>
    </source>
</evidence>
<reference evidence="1 2" key="1">
    <citation type="journal article" date="2020" name="BMC Genomics">
        <title>Intraspecific diversification of the crop wild relative Brassica cretica Lam. using demographic model selection.</title>
        <authorList>
            <person name="Kioukis A."/>
            <person name="Michalopoulou V.A."/>
            <person name="Briers L."/>
            <person name="Pirintsos S."/>
            <person name="Studholme D.J."/>
            <person name="Pavlidis P."/>
            <person name="Sarris P.F."/>
        </authorList>
    </citation>
    <scope>NUCLEOTIDE SEQUENCE [LARGE SCALE GENOMIC DNA]</scope>
    <source>
        <strain evidence="2">cv. PFS-1207/04</strain>
    </source>
</reference>
<proteinExistence type="predicted"/>
<keyword evidence="2" id="KW-1185">Reference proteome</keyword>
<comment type="caution">
    <text evidence="1">The sequence shown here is derived from an EMBL/GenBank/DDBJ whole genome shotgun (WGS) entry which is preliminary data.</text>
</comment>
<organism evidence="1 2">
    <name type="scientific">Brassica cretica</name>
    <name type="common">Mustard</name>
    <dbReference type="NCBI Taxonomy" id="69181"/>
    <lineage>
        <taxon>Eukaryota</taxon>
        <taxon>Viridiplantae</taxon>
        <taxon>Streptophyta</taxon>
        <taxon>Embryophyta</taxon>
        <taxon>Tracheophyta</taxon>
        <taxon>Spermatophyta</taxon>
        <taxon>Magnoliopsida</taxon>
        <taxon>eudicotyledons</taxon>
        <taxon>Gunneridae</taxon>
        <taxon>Pentapetalae</taxon>
        <taxon>rosids</taxon>
        <taxon>malvids</taxon>
        <taxon>Brassicales</taxon>
        <taxon>Brassicaceae</taxon>
        <taxon>Brassiceae</taxon>
        <taxon>Brassica</taxon>
    </lineage>
</organism>